<evidence type="ECO:0000313" key="2">
    <source>
        <dbReference type="Proteomes" id="UP000194127"/>
    </source>
</evidence>
<reference evidence="1 2" key="1">
    <citation type="submission" date="2017-04" db="EMBL/GenBank/DDBJ databases">
        <title>Genome Sequence of the Model Brown-Rot Fungus Postia placenta SB12.</title>
        <authorList>
            <consortium name="DOE Joint Genome Institute"/>
            <person name="Gaskell J."/>
            <person name="Kersten P."/>
            <person name="Larrondo L.F."/>
            <person name="Canessa P."/>
            <person name="Martinez D."/>
            <person name="Hibbett D."/>
            <person name="Schmoll M."/>
            <person name="Kubicek C.P."/>
            <person name="Martinez A.T."/>
            <person name="Yadav J."/>
            <person name="Master E."/>
            <person name="Magnuson J.K."/>
            <person name="James T."/>
            <person name="Yaver D."/>
            <person name="Berka R."/>
            <person name="Labutti K."/>
            <person name="Lipzen A."/>
            <person name="Aerts A."/>
            <person name="Barry K."/>
            <person name="Henrissat B."/>
            <person name="Blanchette R."/>
            <person name="Grigoriev I."/>
            <person name="Cullen D."/>
        </authorList>
    </citation>
    <scope>NUCLEOTIDE SEQUENCE [LARGE SCALE GENOMIC DNA]</scope>
    <source>
        <strain evidence="1 2">MAD-698-R-SB12</strain>
    </source>
</reference>
<proteinExistence type="predicted"/>
<dbReference type="SUPFAM" id="SSF52047">
    <property type="entry name" value="RNI-like"/>
    <property type="match status" value="1"/>
</dbReference>
<dbReference type="OrthoDB" id="2741110at2759"/>
<dbReference type="EMBL" id="KZ110594">
    <property type="protein sequence ID" value="OSX64570.1"/>
    <property type="molecule type" value="Genomic_DNA"/>
</dbReference>
<name>A0A1X6N7U9_9APHY</name>
<organism evidence="1 2">
    <name type="scientific">Postia placenta MAD-698-R-SB12</name>
    <dbReference type="NCBI Taxonomy" id="670580"/>
    <lineage>
        <taxon>Eukaryota</taxon>
        <taxon>Fungi</taxon>
        <taxon>Dikarya</taxon>
        <taxon>Basidiomycota</taxon>
        <taxon>Agaricomycotina</taxon>
        <taxon>Agaricomycetes</taxon>
        <taxon>Polyporales</taxon>
        <taxon>Adustoporiaceae</taxon>
        <taxon>Rhodonia</taxon>
    </lineage>
</organism>
<dbReference type="AlphaFoldDB" id="A0A1X6N7U9"/>
<keyword evidence="2" id="KW-1185">Reference proteome</keyword>
<dbReference type="Proteomes" id="UP000194127">
    <property type="component" value="Unassembled WGS sequence"/>
</dbReference>
<evidence type="ECO:0008006" key="3">
    <source>
        <dbReference type="Google" id="ProtNLM"/>
    </source>
</evidence>
<gene>
    <name evidence="1" type="ORF">POSPLADRAFT_1032880</name>
</gene>
<dbReference type="RefSeq" id="XP_024341364.1">
    <property type="nucleotide sequence ID" value="XM_024476893.1"/>
</dbReference>
<sequence length="423" mass="47441">MSEPDLRSDIPIAESTIVGVICSDTFNFGEHKGPIFPPEISDMFIDALGEDYDHATLAACSLTCHAWVHRSRFHIHSSVRIDSSSNFSRLKELYSPERGLANYVRSLSIDACDMQGDGLPAPHPWIADNIALLKHFTKVKRLALDGLSWNDLTDETKTTILTNYPMVDDLWTSTCDFRHPRHLVTLLQAFPNIKSIRMEALITDTVEWELMGDNTGSKLHLQWLDVGDVCTMPSVVTKWASSYGNLSIENIHISWSHEDPKDLSCLLGCAGASVKTLSLTLDSCITSHLVGSGSVRNHINLSQNTGIHSLKLYLRLESCDIPNLSWISDTLKSVTSRHLSHIAIYMAVLRVDHLIHIEWDTIDTALSNKLLEGLTDVTLCILRPRKPHESDETSAFPRDWMAEKLPKLMGRRTVTTVFEEQDT</sequence>
<evidence type="ECO:0000313" key="1">
    <source>
        <dbReference type="EMBL" id="OSX64570.1"/>
    </source>
</evidence>
<protein>
    <recommendedName>
        <fullName evidence="3">F-box domain-containing protein</fullName>
    </recommendedName>
</protein>
<dbReference type="GeneID" id="36321844"/>
<accession>A0A1X6N7U9</accession>